<keyword evidence="1" id="KW-0472">Membrane</keyword>
<protein>
    <submittedName>
        <fullName evidence="2">Uncharacterized protein</fullName>
    </submittedName>
</protein>
<dbReference type="EMBL" id="MN738854">
    <property type="protein sequence ID" value="QHT28259.1"/>
    <property type="molecule type" value="Genomic_DNA"/>
</dbReference>
<feature type="transmembrane region" description="Helical" evidence="1">
    <location>
        <begin position="240"/>
        <end position="259"/>
    </location>
</feature>
<name>A0A6C0EIY7_9ZZZZ</name>
<keyword evidence="1" id="KW-1133">Transmembrane helix</keyword>
<proteinExistence type="predicted"/>
<evidence type="ECO:0000313" key="2">
    <source>
        <dbReference type="EMBL" id="QHT28259.1"/>
    </source>
</evidence>
<evidence type="ECO:0000256" key="1">
    <source>
        <dbReference type="SAM" id="Phobius"/>
    </source>
</evidence>
<dbReference type="AlphaFoldDB" id="A0A6C0EIY7"/>
<reference evidence="2" key="1">
    <citation type="journal article" date="2020" name="Nature">
        <title>Giant virus diversity and host interactions through global metagenomics.</title>
        <authorList>
            <person name="Schulz F."/>
            <person name="Roux S."/>
            <person name="Paez-Espino D."/>
            <person name="Jungbluth S."/>
            <person name="Walsh D.A."/>
            <person name="Denef V.J."/>
            <person name="McMahon K.D."/>
            <person name="Konstantinidis K.T."/>
            <person name="Eloe-Fadrosh E.A."/>
            <person name="Kyrpides N.C."/>
            <person name="Woyke T."/>
        </authorList>
    </citation>
    <scope>NUCLEOTIDE SEQUENCE</scope>
    <source>
        <strain evidence="2">GVMAG-M-3300001348-25</strain>
    </source>
</reference>
<accession>A0A6C0EIY7</accession>
<organism evidence="2">
    <name type="scientific">viral metagenome</name>
    <dbReference type="NCBI Taxonomy" id="1070528"/>
    <lineage>
        <taxon>unclassified sequences</taxon>
        <taxon>metagenomes</taxon>
        <taxon>organismal metagenomes</taxon>
    </lineage>
</organism>
<keyword evidence="1" id="KW-0812">Transmembrane</keyword>
<sequence>MSNFFQGIAGGVNNMEEKVLGPQYNYAQNIKSPAQLNMSSRGNIPQAGRNVRGLIDYTEVLVTGKGRASKSGGPMGNKFFLDTGAKCKDVRSEKEQTRSIYINNVPTGNIPLISSSTGANFSEFKGLIPGTLSTMGQLNPLKIFQAFMMGGTPDCQKITMETIDSNNRKSRSSRYVALMDIKNLDACTFSNKRNPISNKRCKETFSNDNLMEQTNEKHVTFSLEEDNHKDMSKLPKDPIVQIYIASIGLLGVYIMYNLVHKK</sequence>